<dbReference type="Proteomes" id="UP000008909">
    <property type="component" value="Unassembled WGS sequence"/>
</dbReference>
<dbReference type="PROSITE" id="PS50157">
    <property type="entry name" value="ZINC_FINGER_C2H2_2"/>
    <property type="match status" value="1"/>
</dbReference>
<feature type="domain" description="C2H2-type" evidence="2">
    <location>
        <begin position="69"/>
        <end position="96"/>
    </location>
</feature>
<dbReference type="SMART" id="SM00355">
    <property type="entry name" value="ZnF_C2H2"/>
    <property type="match status" value="1"/>
</dbReference>
<keyword evidence="4" id="KW-1185">Reference proteome</keyword>
<keyword evidence="1" id="KW-0479">Metal-binding</keyword>
<dbReference type="PROSITE" id="PS00028">
    <property type="entry name" value="ZINC_FINGER_C2H2_1"/>
    <property type="match status" value="1"/>
</dbReference>
<organism evidence="3 4">
    <name type="scientific">Clonorchis sinensis</name>
    <name type="common">Chinese liver fluke</name>
    <dbReference type="NCBI Taxonomy" id="79923"/>
    <lineage>
        <taxon>Eukaryota</taxon>
        <taxon>Metazoa</taxon>
        <taxon>Spiralia</taxon>
        <taxon>Lophotrochozoa</taxon>
        <taxon>Platyhelminthes</taxon>
        <taxon>Trematoda</taxon>
        <taxon>Digenea</taxon>
        <taxon>Opisthorchiida</taxon>
        <taxon>Opisthorchiata</taxon>
        <taxon>Opisthorchiidae</taxon>
        <taxon>Clonorchis</taxon>
    </lineage>
</organism>
<evidence type="ECO:0000313" key="3">
    <source>
        <dbReference type="EMBL" id="GAA54338.1"/>
    </source>
</evidence>
<dbReference type="AlphaFoldDB" id="G7YN07"/>
<protein>
    <recommendedName>
        <fullName evidence="2">C2H2-type domain-containing protein</fullName>
    </recommendedName>
</protein>
<proteinExistence type="predicted"/>
<keyword evidence="1" id="KW-0863">Zinc-finger</keyword>
<dbReference type="EMBL" id="DF143885">
    <property type="protein sequence ID" value="GAA54338.1"/>
    <property type="molecule type" value="Genomic_DNA"/>
</dbReference>
<reference key="2">
    <citation type="submission" date="2011-10" db="EMBL/GenBank/DDBJ databases">
        <title>The genome and transcriptome sequence of Clonorchis sinensis provide insights into the carcinogenic liver fluke.</title>
        <authorList>
            <person name="Wang X."/>
            <person name="Huang Y."/>
            <person name="Chen W."/>
            <person name="Liu H."/>
            <person name="Guo L."/>
            <person name="Chen Y."/>
            <person name="Luo F."/>
            <person name="Zhou W."/>
            <person name="Sun J."/>
            <person name="Mao Q."/>
            <person name="Liang P."/>
            <person name="Zhou C."/>
            <person name="Tian Y."/>
            <person name="Men J."/>
            <person name="Lv X."/>
            <person name="Huang L."/>
            <person name="Zhou J."/>
            <person name="Hu Y."/>
            <person name="Li R."/>
            <person name="Zhang F."/>
            <person name="Lei H."/>
            <person name="Li X."/>
            <person name="Hu X."/>
            <person name="Liang C."/>
            <person name="Xu J."/>
            <person name="Wu Z."/>
            <person name="Yu X."/>
        </authorList>
    </citation>
    <scope>NUCLEOTIDE SEQUENCE</scope>
    <source>
        <strain>Henan</strain>
    </source>
</reference>
<evidence type="ECO:0000259" key="2">
    <source>
        <dbReference type="PROSITE" id="PS50157"/>
    </source>
</evidence>
<dbReference type="GO" id="GO:0008270">
    <property type="term" value="F:zinc ion binding"/>
    <property type="evidence" value="ECO:0007669"/>
    <property type="project" value="UniProtKB-KW"/>
</dbReference>
<sequence length="603" mass="67643">MVSAEKSYSLAGGWNLDASLGELRVQQLQTGLTTLFGFNVLVTFDNVHYKTSGASAPVPTSTQERLVGLTCEECGKWCKSKAGLVAHHRVHDNDSVDWSSIFLVDRLSASKPGYGKLNWQAQQDESSSGGPDQTIGQIAAYSSEADDYSVWFKQTVDRAVSLLESHADSSLASVDLLAFARCGLPLDAEQYWKQFAFLHRDGCLEATSLLHALLRHSSATASNLSLAFVEIVQSNSCSRYVYREMITDDRTQLESTCTTVENGGISEPDSVPIKEISTHLSRRQIASLKKGRSQLHAKSEETMLRAFRILITKQPAGESIVKATGAYVSLHSQKIVHIKYTETLNPHNHEDTKIKQRCENFILQYKNWPPHFHRGRSRIVSGQLTCGAYAPREVKVKRQIVDPWGSAVAGFDGISVLICVYENCITTQPNNTLLAQLLPPILHNEPLYWIHFGHLPERAKQFAHRSKLFAFHKIIHDRAATNPNKSVFREFRRYWAQGEQKVDKTKITASTSKPETVWQNRSWAVEESSLIDDHVGSSGSIDGRWFVQSNCDQMPFTLTSDDHGRVNWLLRARDFHRVERTVSIVNFLRVSRSKTNQSPSSLG</sequence>
<accession>G7YN07</accession>
<evidence type="ECO:0000256" key="1">
    <source>
        <dbReference type="PROSITE-ProRule" id="PRU00042"/>
    </source>
</evidence>
<evidence type="ECO:0000313" key="4">
    <source>
        <dbReference type="Proteomes" id="UP000008909"/>
    </source>
</evidence>
<reference evidence="3" key="1">
    <citation type="journal article" date="2011" name="Genome Biol.">
        <title>The draft genome of the carcinogenic human liver fluke Clonorchis sinensis.</title>
        <authorList>
            <person name="Wang X."/>
            <person name="Chen W."/>
            <person name="Huang Y."/>
            <person name="Sun J."/>
            <person name="Men J."/>
            <person name="Liu H."/>
            <person name="Luo F."/>
            <person name="Guo L."/>
            <person name="Lv X."/>
            <person name="Deng C."/>
            <person name="Zhou C."/>
            <person name="Fan Y."/>
            <person name="Li X."/>
            <person name="Huang L."/>
            <person name="Hu Y."/>
            <person name="Liang C."/>
            <person name="Hu X."/>
            <person name="Xu J."/>
            <person name="Yu X."/>
        </authorList>
    </citation>
    <scope>NUCLEOTIDE SEQUENCE [LARGE SCALE GENOMIC DNA]</scope>
    <source>
        <strain evidence="3">Henan</strain>
    </source>
</reference>
<name>G7YN07_CLOSI</name>
<gene>
    <name evidence="3" type="ORF">CLF_102308</name>
</gene>
<keyword evidence="1" id="KW-0862">Zinc</keyword>
<dbReference type="InterPro" id="IPR013087">
    <property type="entry name" value="Znf_C2H2_type"/>
</dbReference>